<dbReference type="Gene3D" id="3.10.20.30">
    <property type="match status" value="1"/>
</dbReference>
<dbReference type="AlphaFoldDB" id="A0A831RUG0"/>
<dbReference type="EMBL" id="DRLF01000360">
    <property type="protein sequence ID" value="HEC07271.1"/>
    <property type="molecule type" value="Genomic_DNA"/>
</dbReference>
<accession>A0A831RUG0</accession>
<dbReference type="CDD" id="cd00565">
    <property type="entry name" value="Ubl_ThiS"/>
    <property type="match status" value="1"/>
</dbReference>
<dbReference type="PANTHER" id="PTHR34472">
    <property type="entry name" value="SULFUR CARRIER PROTEIN THIS"/>
    <property type="match status" value="1"/>
</dbReference>
<protein>
    <submittedName>
        <fullName evidence="1">Sulfur carrier protein ThiS</fullName>
    </submittedName>
</protein>
<sequence length="66" mass="7112">MNISVNGEKTRVDDNLTLAALIDGMTLEGTRYAVEVNEELIPRSQHAEHLLHEGDAVEIVQAIGGG</sequence>
<dbReference type="Proteomes" id="UP000886339">
    <property type="component" value="Unassembled WGS sequence"/>
</dbReference>
<gene>
    <name evidence="1" type="primary">thiS</name>
    <name evidence="1" type="ORF">ENJ12_10485</name>
</gene>
<dbReference type="InterPro" id="IPR010035">
    <property type="entry name" value="Thi_S"/>
</dbReference>
<reference evidence="1" key="1">
    <citation type="journal article" date="2020" name="mSystems">
        <title>Genome- and Community-Level Interaction Insights into Carbon Utilization and Element Cycling Functions of Hydrothermarchaeota in Hydrothermal Sediment.</title>
        <authorList>
            <person name="Zhou Z."/>
            <person name="Liu Y."/>
            <person name="Xu W."/>
            <person name="Pan J."/>
            <person name="Luo Z.H."/>
            <person name="Li M."/>
        </authorList>
    </citation>
    <scope>NUCLEOTIDE SEQUENCE [LARGE SCALE GENOMIC DNA]</scope>
    <source>
        <strain evidence="1">HyVt-458</strain>
    </source>
</reference>
<dbReference type="InterPro" id="IPR012675">
    <property type="entry name" value="Beta-grasp_dom_sf"/>
</dbReference>
<proteinExistence type="predicted"/>
<comment type="caution">
    <text evidence="1">The sequence shown here is derived from an EMBL/GenBank/DDBJ whole genome shotgun (WGS) entry which is preliminary data.</text>
</comment>
<evidence type="ECO:0000313" key="1">
    <source>
        <dbReference type="EMBL" id="HEC07271.1"/>
    </source>
</evidence>
<dbReference type="SUPFAM" id="SSF54285">
    <property type="entry name" value="MoaD/ThiS"/>
    <property type="match status" value="1"/>
</dbReference>
<dbReference type="InterPro" id="IPR003749">
    <property type="entry name" value="ThiS/MoaD-like"/>
</dbReference>
<name>A0A831RUG0_9GAMM</name>
<dbReference type="PANTHER" id="PTHR34472:SF1">
    <property type="entry name" value="SULFUR CARRIER PROTEIN THIS"/>
    <property type="match status" value="1"/>
</dbReference>
<dbReference type="NCBIfam" id="TIGR01683">
    <property type="entry name" value="thiS"/>
    <property type="match status" value="1"/>
</dbReference>
<dbReference type="Pfam" id="PF02597">
    <property type="entry name" value="ThiS"/>
    <property type="match status" value="1"/>
</dbReference>
<dbReference type="InterPro" id="IPR016155">
    <property type="entry name" value="Mopterin_synth/thiamin_S_b"/>
</dbReference>
<organism evidence="1">
    <name type="scientific">Thiolapillus brandeum</name>
    <dbReference type="NCBI Taxonomy" id="1076588"/>
    <lineage>
        <taxon>Bacteria</taxon>
        <taxon>Pseudomonadati</taxon>
        <taxon>Pseudomonadota</taxon>
        <taxon>Gammaproteobacteria</taxon>
        <taxon>Chromatiales</taxon>
        <taxon>Sedimenticolaceae</taxon>
        <taxon>Thiolapillus</taxon>
    </lineage>
</organism>